<dbReference type="InterPro" id="IPR009057">
    <property type="entry name" value="Homeodomain-like_sf"/>
</dbReference>
<name>A0A386HQF8_9BACT</name>
<proteinExistence type="predicted"/>
<protein>
    <submittedName>
        <fullName evidence="1">Uncharacterized protein</fullName>
    </submittedName>
</protein>
<organism evidence="1 2">
    <name type="scientific">Arachidicoccus soli</name>
    <dbReference type="NCBI Taxonomy" id="2341117"/>
    <lineage>
        <taxon>Bacteria</taxon>
        <taxon>Pseudomonadati</taxon>
        <taxon>Bacteroidota</taxon>
        <taxon>Chitinophagia</taxon>
        <taxon>Chitinophagales</taxon>
        <taxon>Chitinophagaceae</taxon>
        <taxon>Arachidicoccus</taxon>
    </lineage>
</organism>
<dbReference type="KEGG" id="ark:D6B99_10170"/>
<dbReference type="Proteomes" id="UP000266118">
    <property type="component" value="Chromosome"/>
</dbReference>
<evidence type="ECO:0000313" key="1">
    <source>
        <dbReference type="EMBL" id="AYD47922.1"/>
    </source>
</evidence>
<dbReference type="OrthoDB" id="677437at2"/>
<dbReference type="RefSeq" id="WP_119987801.1">
    <property type="nucleotide sequence ID" value="NZ_CP032489.1"/>
</dbReference>
<sequence>MSFALYVPVKETVKELRMLLKSSSVMMQPRIKMLIAMKKAGESGISKRELMDTIGAGSQSIHNWRTAYKQGGMELLLHNGRKGNAGKPSVFTQEEHNKMEQKLKDPKNGLAGYVELQEWIETEFKKEVKYNTVLKYATRHFGSKVKVARKSHVKKDEKAVSTFKKTSLKK</sequence>
<accession>A0A386HQF8</accession>
<dbReference type="SUPFAM" id="SSF46689">
    <property type="entry name" value="Homeodomain-like"/>
    <property type="match status" value="1"/>
</dbReference>
<dbReference type="EMBL" id="CP032489">
    <property type="protein sequence ID" value="AYD47922.1"/>
    <property type="molecule type" value="Genomic_DNA"/>
</dbReference>
<dbReference type="AlphaFoldDB" id="A0A386HQF8"/>
<evidence type="ECO:0000313" key="2">
    <source>
        <dbReference type="Proteomes" id="UP000266118"/>
    </source>
</evidence>
<reference evidence="1 2" key="1">
    <citation type="submission" date="2018-09" db="EMBL/GenBank/DDBJ databases">
        <title>Arachidicoccus sp. nov., a bacterium isolated from soil.</title>
        <authorList>
            <person name="Weon H.-Y."/>
            <person name="Kwon S.-W."/>
            <person name="Lee S.A."/>
        </authorList>
    </citation>
    <scope>NUCLEOTIDE SEQUENCE [LARGE SCALE GENOMIC DNA]</scope>
    <source>
        <strain evidence="1 2">KIS59-12</strain>
    </source>
</reference>
<gene>
    <name evidence="1" type="ORF">D6B99_10170</name>
</gene>
<keyword evidence="2" id="KW-1185">Reference proteome</keyword>